<sequence>MHGGYFRRSAAFAFAPRSRTVLRVPVYRRLR</sequence>
<dbReference type="EMBL" id="CP003422">
    <property type="protein sequence ID" value="AFH64704.1"/>
    <property type="molecule type" value="Genomic_DNA"/>
</dbReference>
<accession>I0BQQ7</accession>
<proteinExistence type="predicted"/>
<name>I0BQQ7_9BACL</name>
<protein>
    <submittedName>
        <fullName evidence="1">Uncharacterized protein</fullName>
    </submittedName>
</protein>
<evidence type="ECO:0000313" key="2">
    <source>
        <dbReference type="Proteomes" id="UP000007392"/>
    </source>
</evidence>
<dbReference type="KEGG" id="pmw:B2K_29080"/>
<dbReference type="AlphaFoldDB" id="I0BQQ7"/>
<gene>
    <name evidence="1" type="ORF">B2K_29080</name>
</gene>
<dbReference type="HOGENOM" id="CLU_3397683_0_0_9"/>
<dbReference type="Proteomes" id="UP000007392">
    <property type="component" value="Chromosome"/>
</dbReference>
<organism evidence="1 2">
    <name type="scientific">Paenibacillus mucilaginosus K02</name>
    <dbReference type="NCBI Taxonomy" id="997761"/>
    <lineage>
        <taxon>Bacteria</taxon>
        <taxon>Bacillati</taxon>
        <taxon>Bacillota</taxon>
        <taxon>Bacilli</taxon>
        <taxon>Bacillales</taxon>
        <taxon>Paenibacillaceae</taxon>
        <taxon>Paenibacillus</taxon>
    </lineage>
</organism>
<evidence type="ECO:0000313" key="1">
    <source>
        <dbReference type="EMBL" id="AFH64704.1"/>
    </source>
</evidence>
<reference evidence="1 2" key="1">
    <citation type="submission" date="2013-06" db="EMBL/GenBank/DDBJ databases">
        <title>Complete genome sequence of Paenibacillus mucilaginosus K02.</title>
        <authorList>
            <person name="Xiao B."/>
            <person name="Sun L."/>
            <person name="Xiao L."/>
            <person name="Lian B."/>
        </authorList>
    </citation>
    <scope>NUCLEOTIDE SEQUENCE [LARGE SCALE GENOMIC DNA]</scope>
    <source>
        <strain evidence="1 2">K02</strain>
    </source>
</reference>
<dbReference type="PATRIC" id="fig|997761.3.peg.5805"/>